<organism evidence="3">
    <name type="scientific">marine sediment metagenome</name>
    <dbReference type="NCBI Taxonomy" id="412755"/>
    <lineage>
        <taxon>unclassified sequences</taxon>
        <taxon>metagenomes</taxon>
        <taxon>ecological metagenomes</taxon>
    </lineage>
</organism>
<feature type="transmembrane region" description="Helical" evidence="1">
    <location>
        <begin position="118"/>
        <end position="136"/>
    </location>
</feature>
<feature type="transmembrane region" description="Helical" evidence="1">
    <location>
        <begin position="214"/>
        <end position="233"/>
    </location>
</feature>
<sequence>MPLWVPITLLCALCLASSDTVMKRAMHEGTGEFLSGWLRVAVAAVPLAIIAATMEKPEILPGFYLALAIGIPFEVLATFLYTRALKVSPMSLTLPFLAFTPVFVIVTGFAFAGESVSARGVLGILLIAGGSYMLNFHHIKGGILGPIRAIGKERGSTMMLTVSLIYAVTATMIKVGINNSSPLFFGAVYFVVFSIAYAPIGLRHLRIPSARGAKMLLIAGALMFVSLLAHLISVSMTEVAYMVSVKRTSLLFGVLLGYLFFHERNIKERLAGAALMLAGFILVVLSAG</sequence>
<dbReference type="PANTHER" id="PTHR22911:SF137">
    <property type="entry name" value="SOLUTE CARRIER FAMILY 35 MEMBER G2-RELATED"/>
    <property type="match status" value="1"/>
</dbReference>
<dbReference type="GO" id="GO:0016020">
    <property type="term" value="C:membrane"/>
    <property type="evidence" value="ECO:0007669"/>
    <property type="project" value="InterPro"/>
</dbReference>
<accession>A0A0F9BTA4</accession>
<feature type="domain" description="EamA" evidence="2">
    <location>
        <begin position="4"/>
        <end position="135"/>
    </location>
</feature>
<keyword evidence="1" id="KW-0812">Transmembrane</keyword>
<feature type="transmembrane region" description="Helical" evidence="1">
    <location>
        <begin position="157"/>
        <end position="177"/>
    </location>
</feature>
<feature type="transmembrane region" description="Helical" evidence="1">
    <location>
        <begin position="63"/>
        <end position="82"/>
    </location>
</feature>
<dbReference type="SUPFAM" id="SSF103481">
    <property type="entry name" value="Multidrug resistance efflux transporter EmrE"/>
    <property type="match status" value="2"/>
</dbReference>
<gene>
    <name evidence="3" type="ORF">LCGC14_2690710</name>
</gene>
<evidence type="ECO:0000256" key="1">
    <source>
        <dbReference type="SAM" id="Phobius"/>
    </source>
</evidence>
<feature type="domain" description="EamA" evidence="2">
    <location>
        <begin position="155"/>
        <end position="284"/>
    </location>
</feature>
<dbReference type="Pfam" id="PF00892">
    <property type="entry name" value="EamA"/>
    <property type="match status" value="2"/>
</dbReference>
<reference evidence="3" key="1">
    <citation type="journal article" date="2015" name="Nature">
        <title>Complex archaea that bridge the gap between prokaryotes and eukaryotes.</title>
        <authorList>
            <person name="Spang A."/>
            <person name="Saw J.H."/>
            <person name="Jorgensen S.L."/>
            <person name="Zaremba-Niedzwiedzka K."/>
            <person name="Martijn J."/>
            <person name="Lind A.E."/>
            <person name="van Eijk R."/>
            <person name="Schleper C."/>
            <person name="Guy L."/>
            <person name="Ettema T.J."/>
        </authorList>
    </citation>
    <scope>NUCLEOTIDE SEQUENCE</scope>
</reference>
<protein>
    <recommendedName>
        <fullName evidence="2">EamA domain-containing protein</fullName>
    </recommendedName>
</protein>
<feature type="transmembrane region" description="Helical" evidence="1">
    <location>
        <begin position="183"/>
        <end position="202"/>
    </location>
</feature>
<comment type="caution">
    <text evidence="3">The sequence shown here is derived from an EMBL/GenBank/DDBJ whole genome shotgun (WGS) entry which is preliminary data.</text>
</comment>
<keyword evidence="1" id="KW-0472">Membrane</keyword>
<evidence type="ECO:0000259" key="2">
    <source>
        <dbReference type="Pfam" id="PF00892"/>
    </source>
</evidence>
<dbReference type="PANTHER" id="PTHR22911">
    <property type="entry name" value="ACYL-MALONYL CONDENSING ENZYME-RELATED"/>
    <property type="match status" value="1"/>
</dbReference>
<name>A0A0F9BTA4_9ZZZZ</name>
<evidence type="ECO:0000313" key="3">
    <source>
        <dbReference type="EMBL" id="KKK93654.1"/>
    </source>
</evidence>
<feature type="transmembrane region" description="Helical" evidence="1">
    <location>
        <begin position="94"/>
        <end position="112"/>
    </location>
</feature>
<dbReference type="InterPro" id="IPR000620">
    <property type="entry name" value="EamA_dom"/>
</dbReference>
<dbReference type="Gene3D" id="1.10.3730.20">
    <property type="match status" value="1"/>
</dbReference>
<keyword evidence="1" id="KW-1133">Transmembrane helix</keyword>
<feature type="transmembrane region" description="Helical" evidence="1">
    <location>
        <begin position="239"/>
        <end position="261"/>
    </location>
</feature>
<proteinExistence type="predicted"/>
<dbReference type="InterPro" id="IPR037185">
    <property type="entry name" value="EmrE-like"/>
</dbReference>
<dbReference type="AlphaFoldDB" id="A0A0F9BTA4"/>
<dbReference type="EMBL" id="LAZR01047683">
    <property type="protein sequence ID" value="KKK93654.1"/>
    <property type="molecule type" value="Genomic_DNA"/>
</dbReference>
<feature type="transmembrane region" description="Helical" evidence="1">
    <location>
        <begin position="270"/>
        <end position="287"/>
    </location>
</feature>